<evidence type="ECO:0000256" key="1">
    <source>
        <dbReference type="ARBA" id="ARBA00023015"/>
    </source>
</evidence>
<name>A0ABW6QXE3_9NOCA</name>
<keyword evidence="2 4" id="KW-0238">DNA-binding</keyword>
<gene>
    <name evidence="6" type="ORF">ACFYV7_24255</name>
</gene>
<evidence type="ECO:0000256" key="2">
    <source>
        <dbReference type="ARBA" id="ARBA00023125"/>
    </source>
</evidence>
<dbReference type="SUPFAM" id="SSF46689">
    <property type="entry name" value="Homeodomain-like"/>
    <property type="match status" value="1"/>
</dbReference>
<evidence type="ECO:0000256" key="3">
    <source>
        <dbReference type="ARBA" id="ARBA00023163"/>
    </source>
</evidence>
<dbReference type="Pfam" id="PF00440">
    <property type="entry name" value="TetR_N"/>
    <property type="match status" value="1"/>
</dbReference>
<keyword evidence="3" id="KW-0804">Transcription</keyword>
<dbReference type="RefSeq" id="WP_387720777.1">
    <property type="nucleotide sequence ID" value="NZ_JBIAPI010000006.1"/>
</dbReference>
<dbReference type="Proteomes" id="UP001601948">
    <property type="component" value="Unassembled WGS sequence"/>
</dbReference>
<evidence type="ECO:0000259" key="5">
    <source>
        <dbReference type="PROSITE" id="PS50977"/>
    </source>
</evidence>
<dbReference type="PANTHER" id="PTHR30055">
    <property type="entry name" value="HTH-TYPE TRANSCRIPTIONAL REGULATOR RUTR"/>
    <property type="match status" value="1"/>
</dbReference>
<reference evidence="6 7" key="1">
    <citation type="submission" date="2024-10" db="EMBL/GenBank/DDBJ databases">
        <title>The Natural Products Discovery Center: Release of the First 8490 Sequenced Strains for Exploring Actinobacteria Biosynthetic Diversity.</title>
        <authorList>
            <person name="Kalkreuter E."/>
            <person name="Kautsar S.A."/>
            <person name="Yang D."/>
            <person name="Bader C.D."/>
            <person name="Teijaro C.N."/>
            <person name="Fluegel L."/>
            <person name="Davis C.M."/>
            <person name="Simpson J.R."/>
            <person name="Lauterbach L."/>
            <person name="Steele A.D."/>
            <person name="Gui C."/>
            <person name="Meng S."/>
            <person name="Li G."/>
            <person name="Viehrig K."/>
            <person name="Ye F."/>
            <person name="Su P."/>
            <person name="Kiefer A.F."/>
            <person name="Nichols A."/>
            <person name="Cepeda A.J."/>
            <person name="Yan W."/>
            <person name="Fan B."/>
            <person name="Jiang Y."/>
            <person name="Adhikari A."/>
            <person name="Zheng C.-J."/>
            <person name="Schuster L."/>
            <person name="Cowan T.M."/>
            <person name="Smanski M.J."/>
            <person name="Chevrette M.G."/>
            <person name="De Carvalho L.P.S."/>
            <person name="Shen B."/>
        </authorList>
    </citation>
    <scope>NUCLEOTIDE SEQUENCE [LARGE SCALE GENOMIC DNA]</scope>
    <source>
        <strain evidence="6 7">NPDC003040</strain>
    </source>
</reference>
<sequence length="186" mass="20644">MVKNVPKGRPSSAAAILDTALRLLDDGATVSLDSVAQAAGLTKPGLMYHFPTKAALMDALVDHVMDSLEQALRTRLPMPLEKASATERIRAYLQWGLEYPHRRSDLVMLSDPKLADRMTARWAERFHTWIDVPADMPAPERTRLHAVRLLADGAWFAGTTDTFPVPDDDRPDLLRFALEMLEGPAS</sequence>
<dbReference type="PROSITE" id="PS50977">
    <property type="entry name" value="HTH_TETR_2"/>
    <property type="match status" value="1"/>
</dbReference>
<dbReference type="InterPro" id="IPR009057">
    <property type="entry name" value="Homeodomain-like_sf"/>
</dbReference>
<dbReference type="SUPFAM" id="SSF48498">
    <property type="entry name" value="Tetracyclin repressor-like, C-terminal domain"/>
    <property type="match status" value="1"/>
</dbReference>
<feature type="domain" description="HTH tetR-type" evidence="5">
    <location>
        <begin position="10"/>
        <end position="68"/>
    </location>
</feature>
<dbReference type="Gene3D" id="1.10.357.10">
    <property type="entry name" value="Tetracycline Repressor, domain 2"/>
    <property type="match status" value="1"/>
</dbReference>
<dbReference type="InterPro" id="IPR041479">
    <property type="entry name" value="TetR_CgmR_C"/>
</dbReference>
<comment type="caution">
    <text evidence="6">The sequence shown here is derived from an EMBL/GenBank/DDBJ whole genome shotgun (WGS) entry which is preliminary data.</text>
</comment>
<keyword evidence="7" id="KW-1185">Reference proteome</keyword>
<dbReference type="InterPro" id="IPR036271">
    <property type="entry name" value="Tet_transcr_reg_TetR-rel_C_sf"/>
</dbReference>
<organism evidence="6 7">
    <name type="scientific">Nocardia suismassiliense</name>
    <dbReference type="NCBI Taxonomy" id="2077092"/>
    <lineage>
        <taxon>Bacteria</taxon>
        <taxon>Bacillati</taxon>
        <taxon>Actinomycetota</taxon>
        <taxon>Actinomycetes</taxon>
        <taxon>Mycobacteriales</taxon>
        <taxon>Nocardiaceae</taxon>
        <taxon>Nocardia</taxon>
    </lineage>
</organism>
<dbReference type="InterPro" id="IPR001647">
    <property type="entry name" value="HTH_TetR"/>
</dbReference>
<evidence type="ECO:0000313" key="6">
    <source>
        <dbReference type="EMBL" id="MFF3225932.1"/>
    </source>
</evidence>
<evidence type="ECO:0000313" key="7">
    <source>
        <dbReference type="Proteomes" id="UP001601948"/>
    </source>
</evidence>
<evidence type="ECO:0000256" key="4">
    <source>
        <dbReference type="PROSITE-ProRule" id="PRU00335"/>
    </source>
</evidence>
<dbReference type="InterPro" id="IPR050109">
    <property type="entry name" value="HTH-type_TetR-like_transc_reg"/>
</dbReference>
<protein>
    <submittedName>
        <fullName evidence="6">TetR/AcrR family transcriptional regulator</fullName>
    </submittedName>
</protein>
<dbReference type="Pfam" id="PF17937">
    <property type="entry name" value="TetR_C_28"/>
    <property type="match status" value="1"/>
</dbReference>
<dbReference type="PANTHER" id="PTHR30055:SF234">
    <property type="entry name" value="HTH-TYPE TRANSCRIPTIONAL REGULATOR BETI"/>
    <property type="match status" value="1"/>
</dbReference>
<keyword evidence="1" id="KW-0805">Transcription regulation</keyword>
<proteinExistence type="predicted"/>
<feature type="DNA-binding region" description="H-T-H motif" evidence="4">
    <location>
        <begin position="31"/>
        <end position="50"/>
    </location>
</feature>
<dbReference type="EMBL" id="JBIAPI010000006">
    <property type="protein sequence ID" value="MFF3225932.1"/>
    <property type="molecule type" value="Genomic_DNA"/>
</dbReference>
<accession>A0ABW6QXE3</accession>